<evidence type="ECO:0000256" key="1">
    <source>
        <dbReference type="SAM" id="MobiDB-lite"/>
    </source>
</evidence>
<dbReference type="AlphaFoldDB" id="A0A9Q1JJK9"/>
<keyword evidence="3" id="KW-1185">Reference proteome</keyword>
<name>A0A9Q1JJK9_9CARY</name>
<feature type="region of interest" description="Disordered" evidence="1">
    <location>
        <begin position="159"/>
        <end position="232"/>
    </location>
</feature>
<protein>
    <submittedName>
        <fullName evidence="2">Uncharacterized protein</fullName>
    </submittedName>
</protein>
<dbReference type="Proteomes" id="UP001153076">
    <property type="component" value="Unassembled WGS sequence"/>
</dbReference>
<comment type="caution">
    <text evidence="2">The sequence shown here is derived from an EMBL/GenBank/DDBJ whole genome shotgun (WGS) entry which is preliminary data.</text>
</comment>
<sequence>MARGRRGCPRLDHSRRPATIAGKAPPTVTGYGSVSASGVQLSEIAQHHPGPTTRSQQQLLARTPLPASPLLDGPGSLPEPPVCGSGPGITSIPQLAVAIQIPGTLDPTIDRQRLPVPEISATSLGPAPATLPPDAPGATIPHHLGPNSSEFLQLEALNSRPPEPVLGGSLSIAQSPAAGTSRTSERGPLPPPTNVAHACSRPNQVSAHPSEPQAPSVQSHVQGASNGSASSP</sequence>
<feature type="compositionally biased region" description="Polar residues" evidence="1">
    <location>
        <begin position="171"/>
        <end position="182"/>
    </location>
</feature>
<proteinExistence type="predicted"/>
<accession>A0A9Q1JJK9</accession>
<feature type="region of interest" description="Disordered" evidence="1">
    <location>
        <begin position="120"/>
        <end position="146"/>
    </location>
</feature>
<feature type="compositionally biased region" description="Polar residues" evidence="1">
    <location>
        <begin position="201"/>
        <end position="232"/>
    </location>
</feature>
<evidence type="ECO:0000313" key="3">
    <source>
        <dbReference type="Proteomes" id="UP001153076"/>
    </source>
</evidence>
<gene>
    <name evidence="2" type="ORF">Cgig2_031132</name>
</gene>
<dbReference type="EMBL" id="JAKOGI010002806">
    <property type="protein sequence ID" value="KAJ8421293.1"/>
    <property type="molecule type" value="Genomic_DNA"/>
</dbReference>
<organism evidence="2 3">
    <name type="scientific">Carnegiea gigantea</name>
    <dbReference type="NCBI Taxonomy" id="171969"/>
    <lineage>
        <taxon>Eukaryota</taxon>
        <taxon>Viridiplantae</taxon>
        <taxon>Streptophyta</taxon>
        <taxon>Embryophyta</taxon>
        <taxon>Tracheophyta</taxon>
        <taxon>Spermatophyta</taxon>
        <taxon>Magnoliopsida</taxon>
        <taxon>eudicotyledons</taxon>
        <taxon>Gunneridae</taxon>
        <taxon>Pentapetalae</taxon>
        <taxon>Caryophyllales</taxon>
        <taxon>Cactineae</taxon>
        <taxon>Cactaceae</taxon>
        <taxon>Cactoideae</taxon>
        <taxon>Echinocereeae</taxon>
        <taxon>Carnegiea</taxon>
    </lineage>
</organism>
<feature type="compositionally biased region" description="Polar residues" evidence="1">
    <location>
        <begin position="30"/>
        <end position="40"/>
    </location>
</feature>
<reference evidence="2" key="1">
    <citation type="submission" date="2022-04" db="EMBL/GenBank/DDBJ databases">
        <title>Carnegiea gigantea Genome sequencing and assembly v2.</title>
        <authorList>
            <person name="Copetti D."/>
            <person name="Sanderson M.J."/>
            <person name="Burquez A."/>
            <person name="Wojciechowski M.F."/>
        </authorList>
    </citation>
    <scope>NUCLEOTIDE SEQUENCE</scope>
    <source>
        <strain evidence="2">SGP5-SGP5p</strain>
        <tissue evidence="2">Aerial part</tissue>
    </source>
</reference>
<feature type="region of interest" description="Disordered" evidence="1">
    <location>
        <begin position="1"/>
        <end position="78"/>
    </location>
</feature>
<evidence type="ECO:0000313" key="2">
    <source>
        <dbReference type="EMBL" id="KAJ8421293.1"/>
    </source>
</evidence>